<evidence type="ECO:0000313" key="5">
    <source>
        <dbReference type="EMBL" id="QTR04452.1"/>
    </source>
</evidence>
<dbReference type="InterPro" id="IPR002645">
    <property type="entry name" value="STAS_dom"/>
</dbReference>
<dbReference type="GO" id="GO:0043856">
    <property type="term" value="F:anti-sigma factor antagonist activity"/>
    <property type="evidence" value="ECO:0007669"/>
    <property type="project" value="InterPro"/>
</dbReference>
<sequence>MNDTASDPTPVAVEQAERDGAVVVRLAGEIDAAPERDPRDRVLALLARQPRALVLDLRRVTFFGSQGVALVVDALRAAVRGGTRFAVVADSRCVLRPLEITDVARAVDLHATPEAALRAVTGPVGATTARDCPR</sequence>
<dbReference type="Gene3D" id="3.30.750.24">
    <property type="entry name" value="STAS domain"/>
    <property type="match status" value="1"/>
</dbReference>
<evidence type="ECO:0000313" key="4">
    <source>
        <dbReference type="EMBL" id="MBM7810295.1"/>
    </source>
</evidence>
<dbReference type="EMBL" id="JAFBCL010000001">
    <property type="protein sequence ID" value="MBM7810295.1"/>
    <property type="molecule type" value="Genomic_DNA"/>
</dbReference>
<evidence type="ECO:0000259" key="3">
    <source>
        <dbReference type="PROSITE" id="PS50801"/>
    </source>
</evidence>
<dbReference type="PANTHER" id="PTHR33495">
    <property type="entry name" value="ANTI-SIGMA FACTOR ANTAGONIST TM_1081-RELATED-RELATED"/>
    <property type="match status" value="1"/>
</dbReference>
<dbReference type="InterPro" id="IPR003658">
    <property type="entry name" value="Anti-sigma_ant"/>
</dbReference>
<evidence type="ECO:0000256" key="2">
    <source>
        <dbReference type="RuleBase" id="RU003749"/>
    </source>
</evidence>
<dbReference type="SUPFAM" id="SSF52091">
    <property type="entry name" value="SpoIIaa-like"/>
    <property type="match status" value="1"/>
</dbReference>
<dbReference type="Proteomes" id="UP000671828">
    <property type="component" value="Chromosome"/>
</dbReference>
<keyword evidence="7" id="KW-1185">Reference proteome</keyword>
<dbReference type="Proteomes" id="UP001195724">
    <property type="component" value="Unassembled WGS sequence"/>
</dbReference>
<dbReference type="EMBL" id="CP072788">
    <property type="protein sequence ID" value="QTR04452.1"/>
    <property type="molecule type" value="Genomic_DNA"/>
</dbReference>
<dbReference type="PROSITE" id="PS50801">
    <property type="entry name" value="STAS"/>
    <property type="match status" value="1"/>
</dbReference>
<dbReference type="RefSeq" id="WP_204841287.1">
    <property type="nucleotide sequence ID" value="NZ_JAFBCL010000001.1"/>
</dbReference>
<dbReference type="InterPro" id="IPR036513">
    <property type="entry name" value="STAS_dom_sf"/>
</dbReference>
<dbReference type="Pfam" id="PF01740">
    <property type="entry name" value="STAS"/>
    <property type="match status" value="1"/>
</dbReference>
<evidence type="ECO:0000256" key="1">
    <source>
        <dbReference type="ARBA" id="ARBA00009013"/>
    </source>
</evidence>
<dbReference type="NCBIfam" id="TIGR00377">
    <property type="entry name" value="ant_ant_sig"/>
    <property type="match status" value="1"/>
</dbReference>
<dbReference type="CDD" id="cd07043">
    <property type="entry name" value="STAS_anti-anti-sigma_factors"/>
    <property type="match status" value="1"/>
</dbReference>
<reference evidence="5" key="2">
    <citation type="submission" date="2021-04" db="EMBL/GenBank/DDBJ databases">
        <title>Saccharothrix algeriensis WGS.</title>
        <authorList>
            <person name="Stuskova K."/>
            <person name="Hakalova E."/>
            <person name="Tebbal A.B."/>
            <person name="Eichmeier A."/>
        </authorList>
    </citation>
    <scope>NUCLEOTIDE SEQUENCE</scope>
    <source>
        <strain evidence="5">NRRL B-24137</strain>
    </source>
</reference>
<gene>
    <name evidence="5" type="ORF">J7S33_06075</name>
    <name evidence="4" type="ORF">JOE68_001160</name>
</gene>
<evidence type="ECO:0000313" key="6">
    <source>
        <dbReference type="Proteomes" id="UP000671828"/>
    </source>
</evidence>
<accession>A0A8T8I0Y5</accession>
<feature type="domain" description="STAS" evidence="3">
    <location>
        <begin position="11"/>
        <end position="120"/>
    </location>
</feature>
<protein>
    <recommendedName>
        <fullName evidence="2">Anti-sigma factor antagonist</fullName>
    </recommendedName>
</protein>
<proteinExistence type="inferred from homology"/>
<organism evidence="5 6">
    <name type="scientific">Saccharothrix algeriensis</name>
    <dbReference type="NCBI Taxonomy" id="173560"/>
    <lineage>
        <taxon>Bacteria</taxon>
        <taxon>Bacillati</taxon>
        <taxon>Actinomycetota</taxon>
        <taxon>Actinomycetes</taxon>
        <taxon>Pseudonocardiales</taxon>
        <taxon>Pseudonocardiaceae</taxon>
        <taxon>Saccharothrix</taxon>
    </lineage>
</organism>
<dbReference type="AlphaFoldDB" id="A0A8T8I0Y5"/>
<dbReference type="PANTHER" id="PTHR33495:SF13">
    <property type="entry name" value="ANTI-SIGMA-F FACTOR ANTAGONIST RSFB"/>
    <property type="match status" value="1"/>
</dbReference>
<reference evidence="4 7" key="1">
    <citation type="submission" date="2021-01" db="EMBL/GenBank/DDBJ databases">
        <title>Sequencing the genomes of 1000 actinobacteria strains.</title>
        <authorList>
            <person name="Klenk H.-P."/>
        </authorList>
    </citation>
    <scope>NUCLEOTIDE SEQUENCE [LARGE SCALE GENOMIC DNA]</scope>
    <source>
        <strain evidence="4 7">DSM 44581</strain>
    </source>
</reference>
<comment type="similarity">
    <text evidence="1 2">Belongs to the anti-sigma-factor antagonist family.</text>
</comment>
<name>A0A8T8I0Y5_9PSEU</name>
<evidence type="ECO:0000313" key="7">
    <source>
        <dbReference type="Proteomes" id="UP001195724"/>
    </source>
</evidence>